<keyword evidence="3" id="KW-1185">Reference proteome</keyword>
<sequence length="420" mass="47251">MCVGVPKSEPNFFLSHSQKVEDGEEVAVEEVEDEQSKVEGMTSIALLPDGSISGHFVDLPDSVCYGIHGTAHDGGPHKMLHRTDDWGSVTLHIDNALLQLTMGPSGEAITGGSSSKVKVEEGEKDSTFKRNKLCFQLLEKALERSGNDLDSAIKSLNELCLGYVDGISGLPMQSDAVNEKILLLRVKVELFVTEMTSATSIDDVGLHAMRVLETLENSISERVAGEAAATLHKENLVFKEQIEVLLRSIYLYMLSCIFMWGQELLAFLLDGLHEDLNRVKQKPYYKSKDIDWRPDEQVADEYWANHISRNDSIIVDVFQGKYKSILICPTCFLREEPLIPEYMWFCPQCKEIRRAAKKLDLWSLGQSLWQHGSWSLYCTCQGSWSHVNINTSLVVLPRIIARIHSNNLDVRELINLFSFA</sequence>
<dbReference type="PANTHER" id="PTHR31245">
    <property type="entry name" value="UBIQUITIN SYSTEM COMPONENT CUE PROTEIN"/>
    <property type="match status" value="1"/>
</dbReference>
<name>A0AA35ZC82_LACSI</name>
<organism evidence="2 3">
    <name type="scientific">Lactuca saligna</name>
    <name type="common">Willowleaf lettuce</name>
    <dbReference type="NCBI Taxonomy" id="75948"/>
    <lineage>
        <taxon>Eukaryota</taxon>
        <taxon>Viridiplantae</taxon>
        <taxon>Streptophyta</taxon>
        <taxon>Embryophyta</taxon>
        <taxon>Tracheophyta</taxon>
        <taxon>Spermatophyta</taxon>
        <taxon>Magnoliopsida</taxon>
        <taxon>eudicotyledons</taxon>
        <taxon>Gunneridae</taxon>
        <taxon>Pentapetalae</taxon>
        <taxon>asterids</taxon>
        <taxon>campanulids</taxon>
        <taxon>Asterales</taxon>
        <taxon>Asteraceae</taxon>
        <taxon>Cichorioideae</taxon>
        <taxon>Cichorieae</taxon>
        <taxon>Lactucinae</taxon>
        <taxon>Lactuca</taxon>
    </lineage>
</organism>
<protein>
    <recommendedName>
        <fullName evidence="1">Peptidase C19 ubiquitin carboxyl-terminal hydrolase domain-containing protein</fullName>
    </recommendedName>
</protein>
<dbReference type="InterPro" id="IPR038765">
    <property type="entry name" value="Papain-like_cys_pep_sf"/>
</dbReference>
<dbReference type="GO" id="GO:0004843">
    <property type="term" value="F:cysteine-type deubiquitinase activity"/>
    <property type="evidence" value="ECO:0007669"/>
    <property type="project" value="InterPro"/>
</dbReference>
<dbReference type="InterPro" id="IPR001394">
    <property type="entry name" value="Peptidase_C19_UCH"/>
</dbReference>
<dbReference type="PANTHER" id="PTHR31245:SF39">
    <property type="entry name" value="UBA-LIKE PROTEIN-RELATED"/>
    <property type="match status" value="1"/>
</dbReference>
<evidence type="ECO:0000313" key="3">
    <source>
        <dbReference type="Proteomes" id="UP001177003"/>
    </source>
</evidence>
<dbReference type="SUPFAM" id="SSF54001">
    <property type="entry name" value="Cysteine proteinases"/>
    <property type="match status" value="1"/>
</dbReference>
<evidence type="ECO:0000313" key="2">
    <source>
        <dbReference type="EMBL" id="CAI9289117.1"/>
    </source>
</evidence>
<reference evidence="2" key="1">
    <citation type="submission" date="2023-04" db="EMBL/GenBank/DDBJ databases">
        <authorList>
            <person name="Vijverberg K."/>
            <person name="Xiong W."/>
            <person name="Schranz E."/>
        </authorList>
    </citation>
    <scope>NUCLEOTIDE SEQUENCE</scope>
</reference>
<gene>
    <name evidence="2" type="ORF">LSALG_LOCUS28369</name>
</gene>
<proteinExistence type="predicted"/>
<evidence type="ECO:0000259" key="1">
    <source>
        <dbReference type="Pfam" id="PF00443"/>
    </source>
</evidence>
<dbReference type="Proteomes" id="UP001177003">
    <property type="component" value="Chromosome 6"/>
</dbReference>
<accession>A0AA35ZC82</accession>
<dbReference type="EMBL" id="OX465082">
    <property type="protein sequence ID" value="CAI9289117.1"/>
    <property type="molecule type" value="Genomic_DNA"/>
</dbReference>
<dbReference type="Gene3D" id="3.90.70.10">
    <property type="entry name" value="Cysteine proteinases"/>
    <property type="match status" value="1"/>
</dbReference>
<feature type="domain" description="Peptidase C19 ubiquitin carboxyl-terminal hydrolase" evidence="1">
    <location>
        <begin position="262"/>
        <end position="358"/>
    </location>
</feature>
<dbReference type="Pfam" id="PF00443">
    <property type="entry name" value="UCH"/>
    <property type="match status" value="1"/>
</dbReference>
<dbReference type="AlphaFoldDB" id="A0AA35ZC82"/>
<dbReference type="GO" id="GO:0016579">
    <property type="term" value="P:protein deubiquitination"/>
    <property type="evidence" value="ECO:0007669"/>
    <property type="project" value="InterPro"/>
</dbReference>